<name>A0A0M2T4V5_9BACI</name>
<dbReference type="PANTHER" id="PTHR48228:SF5">
    <property type="entry name" value="ALPHA-METHYLACYL-COA RACEMASE"/>
    <property type="match status" value="1"/>
</dbReference>
<dbReference type="InterPro" id="IPR044855">
    <property type="entry name" value="CoA-Trfase_III_dom3_sf"/>
</dbReference>
<dbReference type="Gene3D" id="3.30.1540.10">
    <property type="entry name" value="formyl-coa transferase, domain 3"/>
    <property type="match status" value="1"/>
</dbReference>
<dbReference type="AlphaFoldDB" id="A0A0M2T4V5"/>
<sequence>MNPSLLKDVTIIDTTINLPGPVAGGILASMGARVIKIEPPMGDPVSATPELYGAINDSKEIIKIDLKKPEGQEKAKQLIANADGILVGMRDRALKKLGLDYHSLTAINPRLVYCNVTGFPGDSNKAEHPGHDLTYLAHSGLLKTLFPDDGKIPTQLADMTGALYGALAVVSGLNYQKKNKTGISIEVNLYESPFLLGLVPRHDPKLASSLDGGIICYRVYETKDGKIALGALEQKFFDSLVTAIERPEWCGQQLRPAIPGDPIFEELKSIFKSRPTAEWLSIGATHDVPIEAVNDLSFKKGLNIPFRTQIE</sequence>
<organism evidence="1 2">
    <name type="scientific">Mesobacillus campisalis</name>
    <dbReference type="NCBI Taxonomy" id="1408103"/>
    <lineage>
        <taxon>Bacteria</taxon>
        <taxon>Bacillati</taxon>
        <taxon>Bacillota</taxon>
        <taxon>Bacilli</taxon>
        <taxon>Bacillales</taxon>
        <taxon>Bacillaceae</taxon>
        <taxon>Mesobacillus</taxon>
    </lineage>
</organism>
<dbReference type="EMBL" id="LAYY01000001">
    <property type="protein sequence ID" value="KKK39835.1"/>
    <property type="molecule type" value="Genomic_DNA"/>
</dbReference>
<accession>A0A0M2T4V5</accession>
<evidence type="ECO:0000313" key="2">
    <source>
        <dbReference type="Proteomes" id="UP000034166"/>
    </source>
</evidence>
<dbReference type="Proteomes" id="UP000034166">
    <property type="component" value="Unassembled WGS sequence"/>
</dbReference>
<proteinExistence type="predicted"/>
<protein>
    <recommendedName>
        <fullName evidence="3">Carnitine dehydratase</fullName>
    </recommendedName>
</protein>
<dbReference type="PATRIC" id="fig|1408103.3.peg.138"/>
<dbReference type="RefSeq" id="WP_046521776.1">
    <property type="nucleotide sequence ID" value="NZ_LAYY01000001.1"/>
</dbReference>
<gene>
    <name evidence="1" type="ORF">WQ57_00625</name>
</gene>
<dbReference type="InterPro" id="IPR050509">
    <property type="entry name" value="CoA-transferase_III"/>
</dbReference>
<dbReference type="InterPro" id="IPR003673">
    <property type="entry name" value="CoA-Trfase_fam_III"/>
</dbReference>
<evidence type="ECO:0000313" key="1">
    <source>
        <dbReference type="EMBL" id="KKK39835.1"/>
    </source>
</evidence>
<dbReference type="Pfam" id="PF02515">
    <property type="entry name" value="CoA_transf_3"/>
    <property type="match status" value="1"/>
</dbReference>
<keyword evidence="2" id="KW-1185">Reference proteome</keyword>
<reference evidence="1 2" key="1">
    <citation type="submission" date="2015-04" db="EMBL/GenBank/DDBJ databases">
        <title>Taxonomic description and genome sequence of Bacillus campisalis sp. nov., a novel member of the genus Bacillus isolated from solar saltern.</title>
        <authorList>
            <person name="Mathan Kumar R."/>
            <person name="Kaur G."/>
            <person name="Kumar A."/>
            <person name="Singh N.K."/>
            <person name="Kaur N."/>
            <person name="Kumar N."/>
            <person name="Mayilraj S."/>
        </authorList>
    </citation>
    <scope>NUCLEOTIDE SEQUENCE [LARGE SCALE GENOMIC DNA]</scope>
    <source>
        <strain evidence="1 2">SA2-6</strain>
    </source>
</reference>
<comment type="caution">
    <text evidence="1">The sequence shown here is derived from an EMBL/GenBank/DDBJ whole genome shotgun (WGS) entry which is preliminary data.</text>
</comment>
<dbReference type="InterPro" id="IPR023606">
    <property type="entry name" value="CoA-Trfase_III_dom_1_sf"/>
</dbReference>
<dbReference type="GO" id="GO:0003824">
    <property type="term" value="F:catalytic activity"/>
    <property type="evidence" value="ECO:0007669"/>
    <property type="project" value="InterPro"/>
</dbReference>
<evidence type="ECO:0008006" key="3">
    <source>
        <dbReference type="Google" id="ProtNLM"/>
    </source>
</evidence>
<dbReference type="Gene3D" id="3.40.50.10540">
    <property type="entry name" value="Crotonobetainyl-coa:carnitine coa-transferase, domain 1"/>
    <property type="match status" value="1"/>
</dbReference>
<dbReference type="PANTHER" id="PTHR48228">
    <property type="entry name" value="SUCCINYL-COA--D-CITRAMALATE COA-TRANSFERASE"/>
    <property type="match status" value="1"/>
</dbReference>
<dbReference type="SUPFAM" id="SSF89796">
    <property type="entry name" value="CoA-transferase family III (CaiB/BaiF)"/>
    <property type="match status" value="1"/>
</dbReference>